<evidence type="ECO:0000256" key="5">
    <source>
        <dbReference type="ARBA" id="ARBA00022989"/>
    </source>
</evidence>
<dbReference type="Pfam" id="PF00361">
    <property type="entry name" value="Proton_antipo_M"/>
    <property type="match status" value="3"/>
</dbReference>
<feature type="transmembrane region" description="Helical" evidence="9">
    <location>
        <begin position="66"/>
        <end position="89"/>
    </location>
</feature>
<dbReference type="GeneID" id="42438793"/>
<comment type="catalytic activity">
    <reaction evidence="8">
        <text>a ubiquinone + NADH + 5 H(+)(in) = a ubiquinol + NAD(+) + 4 H(+)(out)</text>
        <dbReference type="Rhea" id="RHEA:29091"/>
        <dbReference type="Rhea" id="RHEA-COMP:9565"/>
        <dbReference type="Rhea" id="RHEA-COMP:9566"/>
        <dbReference type="ChEBI" id="CHEBI:15378"/>
        <dbReference type="ChEBI" id="CHEBI:16389"/>
        <dbReference type="ChEBI" id="CHEBI:17976"/>
        <dbReference type="ChEBI" id="CHEBI:57540"/>
        <dbReference type="ChEBI" id="CHEBI:57945"/>
        <dbReference type="EC" id="7.1.1.2"/>
    </reaction>
</comment>
<dbReference type="HAMAP" id="MF_00445">
    <property type="entry name" value="NDH1_NuoN_1"/>
    <property type="match status" value="1"/>
</dbReference>
<feature type="domain" description="NADH:quinone oxidoreductase/Mrp antiporter transmembrane" evidence="10">
    <location>
        <begin position="403"/>
        <end position="567"/>
    </location>
</feature>
<keyword evidence="5 9" id="KW-1133">Transmembrane helix</keyword>
<keyword evidence="6 9" id="KW-0472">Membrane</keyword>
<feature type="transmembrane region" description="Helical" evidence="9">
    <location>
        <begin position="552"/>
        <end position="572"/>
    </location>
</feature>
<dbReference type="InterPro" id="IPR010096">
    <property type="entry name" value="NADH-Q_OxRdtase_suN/2"/>
</dbReference>
<evidence type="ECO:0000259" key="10">
    <source>
        <dbReference type="Pfam" id="PF00361"/>
    </source>
</evidence>
<comment type="similarity">
    <text evidence="2">Belongs to the complex I subunit 2 family.</text>
</comment>
<evidence type="ECO:0000256" key="4">
    <source>
        <dbReference type="ARBA" id="ARBA00022692"/>
    </source>
</evidence>
<evidence type="ECO:0000256" key="6">
    <source>
        <dbReference type="ARBA" id="ARBA00023136"/>
    </source>
</evidence>
<evidence type="ECO:0000313" key="11">
    <source>
        <dbReference type="EMBL" id="QGI24492.1"/>
    </source>
</evidence>
<accession>A0A649UBF3</accession>
<dbReference type="GO" id="GO:0008137">
    <property type="term" value="F:NADH dehydrogenase (ubiquinone) activity"/>
    <property type="evidence" value="ECO:0007669"/>
    <property type="project" value="UniProtKB-EC"/>
</dbReference>
<feature type="transmembrane region" description="Helical" evidence="9">
    <location>
        <begin position="476"/>
        <end position="498"/>
    </location>
</feature>
<dbReference type="GO" id="GO:0016020">
    <property type="term" value="C:membrane"/>
    <property type="evidence" value="ECO:0007669"/>
    <property type="project" value="UniProtKB-SubCell"/>
</dbReference>
<dbReference type="RefSeq" id="YP_009711097.1">
    <property type="nucleotide sequence ID" value="NC_045218.1"/>
</dbReference>
<evidence type="ECO:0000256" key="7">
    <source>
        <dbReference type="ARBA" id="ARBA00031028"/>
    </source>
</evidence>
<name>A0A649UBF3_9AGAM</name>
<feature type="transmembrane region" description="Helical" evidence="9">
    <location>
        <begin position="411"/>
        <end position="430"/>
    </location>
</feature>
<feature type="transmembrane region" description="Helical" evidence="9">
    <location>
        <begin position="307"/>
        <end position="328"/>
    </location>
</feature>
<reference evidence="11" key="1">
    <citation type="journal article" date="2021" name="Appl. Microbiol. Biotechnol.">
        <title>Panorama of intron dynamics and gene rearrangements in the phylum Basidiomycota as revealed by the complete mitochondrial genome of Turbinellus floccosus.</title>
        <authorList>
            <person name="Cheng J."/>
            <person name="Luo Q."/>
            <person name="Ren Y."/>
            <person name="Luo Z."/>
            <person name="Liao W."/>
            <person name="Wang X."/>
            <person name="Li Q."/>
        </authorList>
    </citation>
    <scope>NUCLEOTIDE SEQUENCE</scope>
</reference>
<protein>
    <recommendedName>
        <fullName evidence="3">NADH-ubiquinone oxidoreductase chain 2</fullName>
    </recommendedName>
    <alternativeName>
        <fullName evidence="7">NADH dehydrogenase subunit 2</fullName>
    </alternativeName>
</protein>
<geneLocation type="mitochondrion" evidence="11"/>
<feature type="transmembrane region" description="Helical" evidence="9">
    <location>
        <begin position="175"/>
        <end position="196"/>
    </location>
</feature>
<evidence type="ECO:0000256" key="1">
    <source>
        <dbReference type="ARBA" id="ARBA00004141"/>
    </source>
</evidence>
<evidence type="ECO:0000256" key="2">
    <source>
        <dbReference type="ARBA" id="ARBA00007012"/>
    </source>
</evidence>
<feature type="transmembrane region" description="Helical" evidence="9">
    <location>
        <begin position="437"/>
        <end position="456"/>
    </location>
</feature>
<evidence type="ECO:0000256" key="9">
    <source>
        <dbReference type="SAM" id="Phobius"/>
    </source>
</evidence>
<keyword evidence="4 9" id="KW-0812">Transmembrane</keyword>
<keyword evidence="11" id="KW-0496">Mitochondrion</keyword>
<sequence>MIFLSILIFILAMSLRYFQTQITPIFFTRIAALAFIYSGVLTFNALHIQSIGSGIGIYSGLFQVTYYSLFFETFLYVVGAIILLSWPLFNSHSSFNILNSSSSGSKDSILNTANSLNITKDLDFLNKNENSVNRAGGALEFRTSITTSKESREYSLIALFSSLGGSLLLSSGDLLSMYLSIELQSFGLYILATLYRESGSATSAGLKYFLLGGLSSCLILLGLALVYAFTGLTSFESLYSLLSVLSISHSSVLGLSSLVTDIDTLSLGSLTNTPLLLNGSLNEGEETLSLITTSLAERENISQGISLGLILIVVGFLFKIAGAPFHNWAPDVYDESPTNVTIWLTIMPKLSIILLLLELEMGISFNISQPLIAESSGSLTSLFDSSLPVNMTNGGMAENFLGESTSVLLKNIFLLSALLSLIVGTVVGLAQIRIKRLLAYSTVSHIGFLLLALGISTEQATESLLFYLIQYTITNLNTFFILLAFGYIINSLISSTYINSDIKFIFNLKGQFLSNPILSLSLAVSLLSMAGIPPLIGFFGKQSVLYSAIGNGYYFMAFLAIVVSVISASYYLRIIRELHSDSEKHTSETGSITMSESDVKTIERRSTLLNFDNSESSFVSHISLKDGVAANYTYLSLTNTHAFIIAFLTLSILFYVLKPSIILNSAILSTLSLFYF</sequence>
<evidence type="ECO:0000256" key="3">
    <source>
        <dbReference type="ARBA" id="ARBA00021008"/>
    </source>
</evidence>
<feature type="domain" description="NADH:quinone oxidoreductase/Mrp antiporter transmembrane" evidence="10">
    <location>
        <begin position="171"/>
        <end position="245"/>
    </location>
</feature>
<feature type="transmembrane region" description="Helical" evidence="9">
    <location>
        <begin position="26"/>
        <end position="46"/>
    </location>
</feature>
<evidence type="ECO:0000256" key="8">
    <source>
        <dbReference type="ARBA" id="ARBA00049551"/>
    </source>
</evidence>
<comment type="subcellular location">
    <subcellularLocation>
        <location evidence="1">Membrane</location>
        <topology evidence="1">Multi-pass membrane protein</topology>
    </subcellularLocation>
</comment>
<dbReference type="InterPro" id="IPR001750">
    <property type="entry name" value="ND/Mrp_TM"/>
</dbReference>
<dbReference type="GO" id="GO:0042773">
    <property type="term" value="P:ATP synthesis coupled electron transport"/>
    <property type="evidence" value="ECO:0007669"/>
    <property type="project" value="InterPro"/>
</dbReference>
<dbReference type="EMBL" id="MN623377">
    <property type="protein sequence ID" value="QGI24492.1"/>
    <property type="molecule type" value="Genomic_DNA"/>
</dbReference>
<dbReference type="PANTHER" id="PTHR22773">
    <property type="entry name" value="NADH DEHYDROGENASE"/>
    <property type="match status" value="1"/>
</dbReference>
<proteinExistence type="inferred from homology"/>
<gene>
    <name evidence="11" type="primary">nad2</name>
</gene>
<feature type="transmembrane region" description="Helical" evidence="9">
    <location>
        <begin position="642"/>
        <end position="675"/>
    </location>
</feature>
<feature type="transmembrane region" description="Helical" evidence="9">
    <location>
        <begin position="518"/>
        <end position="540"/>
    </location>
</feature>
<feature type="domain" description="NADH:quinone oxidoreductase/Mrp antiporter transmembrane" evidence="10">
    <location>
        <begin position="297"/>
        <end position="372"/>
    </location>
</feature>
<organism evidence="11">
    <name type="scientific">Turbinellus floccosus</name>
    <dbReference type="NCBI Taxonomy" id="288723"/>
    <lineage>
        <taxon>Eukaryota</taxon>
        <taxon>Fungi</taxon>
        <taxon>Dikarya</taxon>
        <taxon>Basidiomycota</taxon>
        <taxon>Agaricomycotina</taxon>
        <taxon>Agaricomycetes</taxon>
        <taxon>Phallomycetidae</taxon>
        <taxon>Gomphales</taxon>
        <taxon>Gomphaceae</taxon>
        <taxon>Turbinellus</taxon>
    </lineage>
</organism>
<dbReference type="AlphaFoldDB" id="A0A649UBF3"/>
<feature type="transmembrane region" description="Helical" evidence="9">
    <location>
        <begin position="208"/>
        <end position="232"/>
    </location>
</feature>